<name>A0A915IMN9_ROMCU</name>
<proteinExistence type="predicted"/>
<accession>A0A915IMN9</accession>
<dbReference type="AlphaFoldDB" id="A0A915IMN9"/>
<dbReference type="Proteomes" id="UP000887565">
    <property type="component" value="Unplaced"/>
</dbReference>
<organism evidence="1 2">
    <name type="scientific">Romanomermis culicivorax</name>
    <name type="common">Nematode worm</name>
    <dbReference type="NCBI Taxonomy" id="13658"/>
    <lineage>
        <taxon>Eukaryota</taxon>
        <taxon>Metazoa</taxon>
        <taxon>Ecdysozoa</taxon>
        <taxon>Nematoda</taxon>
        <taxon>Enoplea</taxon>
        <taxon>Dorylaimia</taxon>
        <taxon>Mermithida</taxon>
        <taxon>Mermithoidea</taxon>
        <taxon>Mermithidae</taxon>
        <taxon>Romanomermis</taxon>
    </lineage>
</organism>
<reference evidence="2" key="1">
    <citation type="submission" date="2022-11" db="UniProtKB">
        <authorList>
            <consortium name="WormBaseParasite"/>
        </authorList>
    </citation>
    <scope>IDENTIFICATION</scope>
</reference>
<protein>
    <submittedName>
        <fullName evidence="2">Uncharacterized protein</fullName>
    </submittedName>
</protein>
<evidence type="ECO:0000313" key="1">
    <source>
        <dbReference type="Proteomes" id="UP000887565"/>
    </source>
</evidence>
<keyword evidence="1" id="KW-1185">Reference proteome</keyword>
<sequence>MEDYDQATFIHTKYRRMDLLRCESTAQPNHFYVCQKNKSVRSASGSIYSRLDSGKAGHCKIYRNLCASCRKRTLYRRPIGVIYSCRWHCGIDEFFRKRNRRNDRCPAKKRIA</sequence>
<evidence type="ECO:0000313" key="2">
    <source>
        <dbReference type="WBParaSite" id="nRc.2.0.1.t15134-RA"/>
    </source>
</evidence>
<dbReference type="WBParaSite" id="nRc.2.0.1.t15134-RA">
    <property type="protein sequence ID" value="nRc.2.0.1.t15134-RA"/>
    <property type="gene ID" value="nRc.2.0.1.g15134"/>
</dbReference>